<dbReference type="Proteomes" id="UP000823749">
    <property type="component" value="Chromosome 6"/>
</dbReference>
<organism evidence="2 3">
    <name type="scientific">Rhododendron griersonianum</name>
    <dbReference type="NCBI Taxonomy" id="479676"/>
    <lineage>
        <taxon>Eukaryota</taxon>
        <taxon>Viridiplantae</taxon>
        <taxon>Streptophyta</taxon>
        <taxon>Embryophyta</taxon>
        <taxon>Tracheophyta</taxon>
        <taxon>Spermatophyta</taxon>
        <taxon>Magnoliopsida</taxon>
        <taxon>eudicotyledons</taxon>
        <taxon>Gunneridae</taxon>
        <taxon>Pentapetalae</taxon>
        <taxon>asterids</taxon>
        <taxon>Ericales</taxon>
        <taxon>Ericaceae</taxon>
        <taxon>Ericoideae</taxon>
        <taxon>Rhodoreae</taxon>
        <taxon>Rhododendron</taxon>
    </lineage>
</organism>
<evidence type="ECO:0000313" key="2">
    <source>
        <dbReference type="EMBL" id="KAG5544445.1"/>
    </source>
</evidence>
<sequence>MHKLLRRSPSPPILCSAAVNNNPILPSFSLPFTTTTTTTTTTTSFLSLGFKKKTRPFLAPASAAATPNALLRHYLSRLFFFFSFSGLYRRFCLCCCRDLGFGREASEKGSAVGEGMAGNPDLSTITGVGPRNLTGIKASVVTDYVLKILDLEICADTLVGDEMRTCIFGGQKKRLTTGKMHSQNNMPYSRNETPKIMKKLLIFVFSKLL</sequence>
<accession>A0AAV6JW96</accession>
<comment type="caution">
    <text evidence="2">The sequence shown here is derived from an EMBL/GenBank/DDBJ whole genome shotgun (WGS) entry which is preliminary data.</text>
</comment>
<protein>
    <submittedName>
        <fullName evidence="2">Uncharacterized protein</fullName>
    </submittedName>
</protein>
<proteinExistence type="predicted"/>
<dbReference type="EMBL" id="JACTNZ010000006">
    <property type="protein sequence ID" value="KAG5544445.1"/>
    <property type="molecule type" value="Genomic_DNA"/>
</dbReference>
<dbReference type="AlphaFoldDB" id="A0AAV6JW96"/>
<name>A0AAV6JW96_9ERIC</name>
<keyword evidence="3" id="KW-1185">Reference proteome</keyword>
<gene>
    <name evidence="2" type="ORF">RHGRI_017016</name>
</gene>
<keyword evidence="1" id="KW-0813">Transport</keyword>
<evidence type="ECO:0000256" key="1">
    <source>
        <dbReference type="ARBA" id="ARBA00022448"/>
    </source>
</evidence>
<reference evidence="2 3" key="1">
    <citation type="submission" date="2020-08" db="EMBL/GenBank/DDBJ databases">
        <title>Plant Genome Project.</title>
        <authorList>
            <person name="Zhang R.-G."/>
        </authorList>
    </citation>
    <scope>NUCLEOTIDE SEQUENCE [LARGE SCALE GENOMIC DNA]</scope>
    <source>
        <strain evidence="2">WSP0</strain>
        <tissue evidence="2">Leaf</tissue>
    </source>
</reference>
<dbReference type="EMBL" id="JACTNZ010000006">
    <property type="protein sequence ID" value="KAG5544446.1"/>
    <property type="molecule type" value="Genomic_DNA"/>
</dbReference>
<evidence type="ECO:0000313" key="3">
    <source>
        <dbReference type="Proteomes" id="UP000823749"/>
    </source>
</evidence>
<dbReference type="PANTHER" id="PTHR19241">
    <property type="entry name" value="ATP-BINDING CASSETTE TRANSPORTER"/>
    <property type="match status" value="1"/>
</dbReference>